<name>A0A261F439_9BIFI</name>
<comment type="caution">
    <text evidence="5">The sequence shown here is derived from an EMBL/GenBank/DDBJ whole genome shotgun (WGS) entry which is preliminary data.</text>
</comment>
<dbReference type="SUPFAM" id="SSF49299">
    <property type="entry name" value="PKD domain"/>
    <property type="match status" value="1"/>
</dbReference>
<dbReference type="CDD" id="cd00146">
    <property type="entry name" value="PKD"/>
    <property type="match status" value="1"/>
</dbReference>
<dbReference type="InterPro" id="IPR022409">
    <property type="entry name" value="PKD/Chitinase_dom"/>
</dbReference>
<feature type="region of interest" description="Disordered" evidence="1">
    <location>
        <begin position="1"/>
        <end position="23"/>
    </location>
</feature>
<dbReference type="Gene3D" id="3.40.50.410">
    <property type="entry name" value="von Willebrand factor, type A domain"/>
    <property type="match status" value="1"/>
</dbReference>
<dbReference type="RefSeq" id="WP_094690369.1">
    <property type="nucleotide sequence ID" value="NZ_MWWQ01000001.1"/>
</dbReference>
<evidence type="ECO:0000259" key="3">
    <source>
        <dbReference type="PROSITE" id="PS50093"/>
    </source>
</evidence>
<protein>
    <recommendedName>
        <fullName evidence="7">PKD domain-containing protein</fullName>
    </recommendedName>
</protein>
<dbReference type="InterPro" id="IPR052969">
    <property type="entry name" value="Thr-specific_kinase-like"/>
</dbReference>
<dbReference type="Proteomes" id="UP000216454">
    <property type="component" value="Unassembled WGS sequence"/>
</dbReference>
<keyword evidence="2" id="KW-0472">Membrane</keyword>
<dbReference type="SUPFAM" id="SSF53300">
    <property type="entry name" value="vWA-like"/>
    <property type="match status" value="1"/>
</dbReference>
<dbReference type="EMBL" id="MWWQ01000001">
    <property type="protein sequence ID" value="OZG53899.1"/>
    <property type="molecule type" value="Genomic_DNA"/>
</dbReference>
<dbReference type="CDD" id="cd00198">
    <property type="entry name" value="vWFA"/>
    <property type="match status" value="1"/>
</dbReference>
<dbReference type="Gene3D" id="2.60.40.10">
    <property type="entry name" value="Immunoglobulins"/>
    <property type="match status" value="2"/>
</dbReference>
<proteinExistence type="predicted"/>
<sequence>MKIVALNNKTNRFNDSGRSESGRKRSAAASGFKGFVASVVALAMGAGIGISAAYADEAPITDVPSAITWDASYRVPAVDTVLGRGTLPSDGERSVAVNAASGSAAVLLRVSVFQAAVDADVTVGGLPVLHATAGHDVSTAVLAPLAADGTVGIGASAAVDATVEVLASFGADSTTPGSTVALPTPVTRADTSVGLAGASLSADPMSVGLVGRGGVPADGVRAAYVTLDVTLDRACEVVVGGQSLALPAGQSIVSTIVVPDSDGNIQVMTDGAAGSLRLDERGYVVGTGENLSAANVDGSYVPSRNGVVWNDASTSEATTGSVSMQRASDASAGIALVGATGGGTSRSFVEVGTPLAGRSHGAVVDAESGALPQMEIVEGGAQDVTVSNLGAPVTANVALLGDLIGAAPADSGDVTVSFSSVKDGDMLDFSEHAGTTFSGEVASDASISAVEVYGDGQKIGNAAVDYASDGSAEWSFFSGAQYSGEVTYSVVATSRDGASAKASVSVTVELPDSSDTVTNGKDVVLPAGENSPIVALDDSSVTVNSEPTFHVGDIIVSDIAPNAPQGLLRWVDSIDRVGDLWIIGTHAADLTDAFYQVKIDGNTQSQGTTSFTTDDFDTASDVTINEPVDGGAAQSVTSSDYQKVADTDADVQMMASPVAQTATIGGDDSAKLKTVSDEGMFQMANADWEATNNRDSSFIQHTSLDFEVDLTNQLRAKHMRDSPRHTSGAKVDVSLELGAGIVFGISVVLQYQWFIPHPAVEYLKFEIDTSLSGDMKLSTIGEIEASVLIANPKVVQVFQAVIPVVLSESIPMYLVATSDMALSAGIHLEEKKQLGFVKDDNGGRKYANSDGIDGGITPECSSGGVSAGANLELSVGPRLSPQLKLYESVGIKSDFEIFLDSIGKFEFKNGELSLSLNSKMLMRIDGYFTVGLPWNGVGDIPEIDNEVTPKITFEKSVNLASKEWVLGDVCKSFVISTDGQGTQQKPVDALSHDSGFVLGDGMVKVTWKDAATGASKTGQLKAGDFFGVSQSAVAAQMGVTPGSLAGMKGVTVHTTLMDYSVANGRSFQVPDDSIVVETYYDDPATEVVDGTTDADVAFVIDTTGSMWDEIADVKNNIEALTNTIHADSPTTRIAYLTYSDCYYANGGVRLVVPFTTETDTVVDGIKNAPFDGGGLEAVYSGLSQAADMEWRQNVKRSIILVGDEPATDPEPNGLTFDTTVAKLKSKDIQVYATGEVYQYSTVSAVGAPSAASAGTVADRVASDDAVAFSAAHAVGSADPLAFALAAAQAAPGGDVALDAGDAAEALTVVDGAASADGSYGAQAVNDWGYDWTKFATELSEATGGHFVEYMRDDFVNRLTETVVDAVKRPDVNVELGHAVYTGDQADFTATAVTHQENDPVVSYEWDFGNGQTMTTAPGETASATYAADGTYSVIVKAVTQSGLVGSTVYQLTVGAHQAPYMYNAHKIVSKSTSGTSPVRLDVLNDPGEEFASVAFANGSDAIAVPGEGTWTIAWDAENGLLEATFTPEPGFAGGVTSRVPYTVTNSGGLSGTGELWVRYVS</sequence>
<evidence type="ECO:0008006" key="7">
    <source>
        <dbReference type="Google" id="ProtNLM"/>
    </source>
</evidence>
<dbReference type="GO" id="GO:0005737">
    <property type="term" value="C:cytoplasm"/>
    <property type="evidence" value="ECO:0007669"/>
    <property type="project" value="TreeGrafter"/>
</dbReference>
<evidence type="ECO:0000256" key="2">
    <source>
        <dbReference type="SAM" id="Phobius"/>
    </source>
</evidence>
<keyword evidence="6" id="KW-1185">Reference proteome</keyword>
<dbReference type="SMART" id="SM00327">
    <property type="entry name" value="VWA"/>
    <property type="match status" value="1"/>
</dbReference>
<feature type="domain" description="PKD" evidence="3">
    <location>
        <begin position="1395"/>
        <end position="1453"/>
    </location>
</feature>
<dbReference type="PANTHER" id="PTHR47763">
    <property type="entry name" value="ALPHA-PROTEIN KINASE VWKA"/>
    <property type="match status" value="1"/>
</dbReference>
<dbReference type="PROSITE" id="PS50234">
    <property type="entry name" value="VWFA"/>
    <property type="match status" value="1"/>
</dbReference>
<dbReference type="InterPro" id="IPR002035">
    <property type="entry name" value="VWF_A"/>
</dbReference>
<keyword evidence="2" id="KW-0812">Transmembrane</keyword>
<organism evidence="5 6">
    <name type="scientific">Pseudoscardovia suis</name>
    <dbReference type="NCBI Taxonomy" id="987063"/>
    <lineage>
        <taxon>Bacteria</taxon>
        <taxon>Bacillati</taxon>
        <taxon>Actinomycetota</taxon>
        <taxon>Actinomycetes</taxon>
        <taxon>Bifidobacteriales</taxon>
        <taxon>Bifidobacteriaceae</taxon>
        <taxon>Pseudoscardovia</taxon>
    </lineage>
</organism>
<dbReference type="PANTHER" id="PTHR47763:SF1">
    <property type="entry name" value="DUF659 DOMAIN-CONTAINING PROTEIN"/>
    <property type="match status" value="1"/>
</dbReference>
<dbReference type="SMART" id="SM00089">
    <property type="entry name" value="PKD"/>
    <property type="match status" value="1"/>
</dbReference>
<gene>
    <name evidence="5" type="ORF">PSSU_0002</name>
</gene>
<dbReference type="InterPro" id="IPR035986">
    <property type="entry name" value="PKD_dom_sf"/>
</dbReference>
<dbReference type="PROSITE" id="PS50093">
    <property type="entry name" value="PKD"/>
    <property type="match status" value="1"/>
</dbReference>
<reference evidence="5 6" key="1">
    <citation type="journal article" date="2017" name="BMC Genomics">
        <title>Comparative genomic and phylogenomic analyses of the Bifidobacteriaceae family.</title>
        <authorList>
            <person name="Lugli G.A."/>
            <person name="Milani C."/>
            <person name="Turroni F."/>
            <person name="Duranti S."/>
            <person name="Mancabelli L."/>
            <person name="Mangifesta M."/>
            <person name="Ferrario C."/>
            <person name="Modesto M."/>
            <person name="Mattarelli P."/>
            <person name="Jiri K."/>
            <person name="van Sinderen D."/>
            <person name="Ventura M."/>
        </authorList>
    </citation>
    <scope>NUCLEOTIDE SEQUENCE [LARGE SCALE GENOMIC DNA]</scope>
    <source>
        <strain evidence="5 6">DSM 24744</strain>
    </source>
</reference>
<dbReference type="GO" id="GO:0004674">
    <property type="term" value="F:protein serine/threonine kinase activity"/>
    <property type="evidence" value="ECO:0007669"/>
    <property type="project" value="TreeGrafter"/>
</dbReference>
<dbReference type="Pfam" id="PF18911">
    <property type="entry name" value="PKD_4"/>
    <property type="match status" value="1"/>
</dbReference>
<dbReference type="InterPro" id="IPR036465">
    <property type="entry name" value="vWFA_dom_sf"/>
</dbReference>
<evidence type="ECO:0000313" key="6">
    <source>
        <dbReference type="Proteomes" id="UP000216454"/>
    </source>
</evidence>
<dbReference type="InterPro" id="IPR000601">
    <property type="entry name" value="PKD_dom"/>
</dbReference>
<keyword evidence="2" id="KW-1133">Transmembrane helix</keyword>
<dbReference type="OrthoDB" id="3224847at2"/>
<evidence type="ECO:0000256" key="1">
    <source>
        <dbReference type="SAM" id="MobiDB-lite"/>
    </source>
</evidence>
<feature type="domain" description="VWFA" evidence="4">
    <location>
        <begin position="1095"/>
        <end position="1234"/>
    </location>
</feature>
<evidence type="ECO:0000259" key="4">
    <source>
        <dbReference type="PROSITE" id="PS50234"/>
    </source>
</evidence>
<evidence type="ECO:0000313" key="5">
    <source>
        <dbReference type="EMBL" id="OZG53899.1"/>
    </source>
</evidence>
<feature type="transmembrane region" description="Helical" evidence="2">
    <location>
        <begin position="34"/>
        <end position="55"/>
    </location>
</feature>
<dbReference type="GO" id="GO:0005975">
    <property type="term" value="P:carbohydrate metabolic process"/>
    <property type="evidence" value="ECO:0007669"/>
    <property type="project" value="UniProtKB-ARBA"/>
</dbReference>
<dbReference type="InterPro" id="IPR013783">
    <property type="entry name" value="Ig-like_fold"/>
</dbReference>
<accession>A0A261F439</accession>
<dbReference type="Pfam" id="PF00092">
    <property type="entry name" value="VWA"/>
    <property type="match status" value="1"/>
</dbReference>